<dbReference type="EC" id="3.2.1.-" evidence="8"/>
<feature type="signal peptide" evidence="10">
    <location>
        <begin position="1"/>
        <end position="27"/>
    </location>
</feature>
<keyword evidence="7" id="KW-0479">Metal-binding</keyword>
<dbReference type="Proteomes" id="UP001474421">
    <property type="component" value="Unassembled WGS sequence"/>
</dbReference>
<feature type="active site" description="Proton donor" evidence="6">
    <location>
        <position position="351"/>
    </location>
</feature>
<dbReference type="FunFam" id="1.50.10.10:FF:000015">
    <property type="entry name" value="alpha-1,2-Mannosidase"/>
    <property type="match status" value="1"/>
</dbReference>
<dbReference type="SUPFAM" id="SSF48225">
    <property type="entry name" value="Seven-hairpin glycosidases"/>
    <property type="match status" value="1"/>
</dbReference>
<feature type="chain" id="PRO_5043822237" description="alpha-1,2-Mannosidase" evidence="10">
    <location>
        <begin position="28"/>
        <end position="1305"/>
    </location>
</feature>
<name>A0AAW1BRR3_CROAD</name>
<dbReference type="PANTHER" id="PTHR31743">
    <property type="entry name" value="TRANSIENT RECEPTOR POTENTIAL CHANNEL 4-ASSOCIATED PROTEIN TCPC4AP"/>
    <property type="match status" value="1"/>
</dbReference>
<dbReference type="PRINTS" id="PR00747">
    <property type="entry name" value="GLYHDRLASE47"/>
</dbReference>
<dbReference type="Pfam" id="PF01532">
    <property type="entry name" value="Glyco_hydro_47"/>
    <property type="match status" value="1"/>
</dbReference>
<dbReference type="Gene3D" id="1.50.10.10">
    <property type="match status" value="1"/>
</dbReference>
<evidence type="ECO:0000256" key="8">
    <source>
        <dbReference type="RuleBase" id="RU361193"/>
    </source>
</evidence>
<gene>
    <name evidence="11" type="ORF">NXF25_009504</name>
</gene>
<evidence type="ECO:0000256" key="7">
    <source>
        <dbReference type="PIRSR" id="PIRSR601382-2"/>
    </source>
</evidence>
<dbReference type="GO" id="GO:0006511">
    <property type="term" value="P:ubiquitin-dependent protein catabolic process"/>
    <property type="evidence" value="ECO:0007669"/>
    <property type="project" value="InterPro"/>
</dbReference>
<dbReference type="GO" id="GO:1904154">
    <property type="term" value="P:positive regulation of retrograde protein transport, ER to cytosol"/>
    <property type="evidence" value="ECO:0007669"/>
    <property type="project" value="UniProtKB-ARBA"/>
</dbReference>
<feature type="binding site" evidence="7">
    <location>
        <position position="475"/>
    </location>
    <ligand>
        <name>Ca(2+)</name>
        <dbReference type="ChEBI" id="CHEBI:29108"/>
    </ligand>
</feature>
<comment type="subcellular location">
    <subcellularLocation>
        <location evidence="1">Endoplasmic reticulum</location>
    </subcellularLocation>
</comment>
<evidence type="ECO:0000313" key="12">
    <source>
        <dbReference type="Proteomes" id="UP001474421"/>
    </source>
</evidence>
<dbReference type="GO" id="GO:0016020">
    <property type="term" value="C:membrane"/>
    <property type="evidence" value="ECO:0007669"/>
    <property type="project" value="InterPro"/>
</dbReference>
<sequence length="1305" mass="148324">MLRSLYSLGCFLLWVLHLPGQPSLAAGKEVDVNYYRDRVKSMFYHAYDNYLVNAFPYDELRPLTCDGQDTWGSFSLTLIDALDTLLILGNVSEFQRVVNVLQEGINFDIDVNASVFETNIRVVGGLLSAHLLSKKAGVKVEAGWPCSGPLLRMAEDAARKLLPAFQTPTGMPYGTVNLLHGVNPGETPVTCTAGIGTFIVEFATLSYLTGDTVFEDVARRALKTLWKNRSDIGLVGNHIDVLTAKWVAQDAGIGAGVDSYFEYLVKGAILLQDEELMSMFLDYNKAIKNYTKFDDWYLWVQMYKGTVSMPVFQSLEAFWPGLQSLIGDIDSAMRTFLNYYTVWKQFGGLPEFYNIPQGYTVEKREGYPLRPELIESAMYLYRATQDPTLLELGRDVVESIEKISKVECGFATIKDLRDHKLDNRMESFFLAETVKYLYLLFDRDNFIHNNGSSFDVLLTPYGECILDAGGYIFNTEAHPIDPAALHCCRNQKEDQWEVENLMREFYSLNKTGARATMASAIGGAGAALLALPPAADPVSCTPCRREAKRGPINILGQLRHAQLSGRGLTRGSQITGALLKERDKQAKWNGIPLLLQKLYETSHANSDFSQCQSILKEISPLLSMEAMAFVTEERKTAQESTFPNTYTFDLFGGVDLLVEILMRPTFIIQKKKQKISDDLIKDCLSILYNSCICTEGVTKRLAERNDFVLFLFTLMTNKKTFLQTATLIEDILGVKKEMIQLEDIPNLANLVSSFDQQQLANFCRILAVTISELDTGSDDKHTLLAKNAQQKKNLGPSRAEINQATLLNIPGFIERLCKLATRKVSETTGTSSFLQELEEWYTWLDNALVLDALMRVADEETEQSSTESSDESGFANTSTRNQLPQSMKIMHEIMYKLEVLYVLCVLLMGRQRNQVHKMIAEFRLIPGLNNLFDKLIWRKHSASALVLPGHNQNCDCSPDITLKIQFLRLLQSFSDHHENKYLLLNSQELNELSAISLKANIPEVEAVINTDRNLICDGKRGLLTRLLQVMKKEPAESSFRFWQARAVESFLRGATSYADQMFLLKRGLLEHILYCIVDSECKSRDVLQSYFDLLGELMKFNIDAFKRFNKYINTEEKFQIFLNQINSSLVDSNMLVRCITLSLDRFESQSDIKVAEVLSECCLLSYMSQMSMRMSFLFRLINIIHVQTLTQENVSCLNTSLVILMLARRKDKLPFYLRTLQEMEYTKKYPGFILNNFHSLLRFWQQHYLNKDKDSTCLENSSCISFSYWKETVSVLLSTDRTSPCAIISYIDEAYMDIDRDFTEE</sequence>
<dbReference type="GO" id="GO:0019902">
    <property type="term" value="F:phosphatase binding"/>
    <property type="evidence" value="ECO:0007669"/>
    <property type="project" value="TreeGrafter"/>
</dbReference>
<dbReference type="InterPro" id="IPR016024">
    <property type="entry name" value="ARM-type_fold"/>
</dbReference>
<dbReference type="GO" id="GO:0004571">
    <property type="term" value="F:mannosyl-oligosaccharide 1,2-alpha-mannosidase activity"/>
    <property type="evidence" value="ECO:0007669"/>
    <property type="project" value="InterPro"/>
</dbReference>
<dbReference type="InterPro" id="IPR012341">
    <property type="entry name" value="6hp_glycosidase-like_sf"/>
</dbReference>
<comment type="cofactor">
    <cofactor evidence="7">
        <name>Ca(2+)</name>
        <dbReference type="ChEBI" id="CHEBI:29108"/>
    </cofactor>
</comment>
<reference evidence="11 12" key="1">
    <citation type="journal article" date="2024" name="Proc. Natl. Acad. Sci. U.S.A.">
        <title>The genetic regulatory architecture and epigenomic basis for age-related changes in rattlesnake venom.</title>
        <authorList>
            <person name="Hogan M.P."/>
            <person name="Holding M.L."/>
            <person name="Nystrom G.S."/>
            <person name="Colston T.J."/>
            <person name="Bartlett D.A."/>
            <person name="Mason A.J."/>
            <person name="Ellsworth S.A."/>
            <person name="Rautsaw R.M."/>
            <person name="Lawrence K.C."/>
            <person name="Strickland J.L."/>
            <person name="He B."/>
            <person name="Fraser P."/>
            <person name="Margres M.J."/>
            <person name="Gilbert D.M."/>
            <person name="Gibbs H.L."/>
            <person name="Parkinson C.L."/>
            <person name="Rokyta D.R."/>
        </authorList>
    </citation>
    <scope>NUCLEOTIDE SEQUENCE [LARGE SCALE GENOMIC DNA]</scope>
    <source>
        <strain evidence="11">DRR0105</strain>
    </source>
</reference>
<keyword evidence="12" id="KW-1185">Reference proteome</keyword>
<comment type="function">
    <text evidence="5">Involved in the endoplasmic reticulum-associated degradation (ERAD) pathway that targets misfolded glycoproteins for degradation in an N-glycan-dependent manner. May initiate ERAD by promoting the first mannose trimming step of ERAD substrates, from Man9GlcNAc2 to Man8GlcNAc2. Seems to recognize and bind to exposed hydrophobic regions in target proteins.</text>
</comment>
<evidence type="ECO:0000313" key="11">
    <source>
        <dbReference type="EMBL" id="KAK9404677.1"/>
    </source>
</evidence>
<evidence type="ECO:0000256" key="10">
    <source>
        <dbReference type="SAM" id="SignalP"/>
    </source>
</evidence>
<dbReference type="InterPro" id="IPR036026">
    <property type="entry name" value="Seven-hairpin_glycosidases"/>
</dbReference>
<keyword evidence="10" id="KW-0732">Signal</keyword>
<dbReference type="SUPFAM" id="SSF48371">
    <property type="entry name" value="ARM repeat"/>
    <property type="match status" value="1"/>
</dbReference>
<evidence type="ECO:0000256" key="9">
    <source>
        <dbReference type="SAM" id="MobiDB-lite"/>
    </source>
</evidence>
<accession>A0AAW1BRR3</accession>
<evidence type="ECO:0000256" key="4">
    <source>
        <dbReference type="ARBA" id="ARBA00023180"/>
    </source>
</evidence>
<dbReference type="GO" id="GO:0005783">
    <property type="term" value="C:endoplasmic reticulum"/>
    <property type="evidence" value="ECO:0007669"/>
    <property type="project" value="UniProtKB-SubCell"/>
</dbReference>
<keyword evidence="3" id="KW-0256">Endoplasmic reticulum</keyword>
<dbReference type="Pfam" id="PF12463">
    <property type="entry name" value="DUF3689"/>
    <property type="match status" value="1"/>
</dbReference>
<feature type="active site" evidence="6">
    <location>
        <position position="258"/>
    </location>
</feature>
<dbReference type="InterPro" id="IPR001382">
    <property type="entry name" value="Glyco_hydro_47"/>
</dbReference>
<dbReference type="GO" id="GO:0031464">
    <property type="term" value="C:Cul4A-RING E3 ubiquitin ligase complex"/>
    <property type="evidence" value="ECO:0007669"/>
    <property type="project" value="InterPro"/>
</dbReference>
<organism evidence="11 12">
    <name type="scientific">Crotalus adamanteus</name>
    <name type="common">Eastern diamondback rattlesnake</name>
    <dbReference type="NCBI Taxonomy" id="8729"/>
    <lineage>
        <taxon>Eukaryota</taxon>
        <taxon>Metazoa</taxon>
        <taxon>Chordata</taxon>
        <taxon>Craniata</taxon>
        <taxon>Vertebrata</taxon>
        <taxon>Euteleostomi</taxon>
        <taxon>Lepidosauria</taxon>
        <taxon>Squamata</taxon>
        <taxon>Bifurcata</taxon>
        <taxon>Unidentata</taxon>
        <taxon>Episquamata</taxon>
        <taxon>Toxicofera</taxon>
        <taxon>Serpentes</taxon>
        <taxon>Colubroidea</taxon>
        <taxon>Viperidae</taxon>
        <taxon>Crotalinae</taxon>
        <taxon>Crotalus</taxon>
    </lineage>
</organism>
<feature type="region of interest" description="Disordered" evidence="9">
    <location>
        <begin position="860"/>
        <end position="879"/>
    </location>
</feature>
<dbReference type="GO" id="GO:0005975">
    <property type="term" value="P:carbohydrate metabolic process"/>
    <property type="evidence" value="ECO:0007669"/>
    <property type="project" value="InterPro"/>
</dbReference>
<keyword evidence="11" id="KW-0675">Receptor</keyword>
<evidence type="ECO:0000256" key="6">
    <source>
        <dbReference type="PIRSR" id="PIRSR601382-1"/>
    </source>
</evidence>
<evidence type="ECO:0000256" key="5">
    <source>
        <dbReference type="ARBA" id="ARBA00054385"/>
    </source>
</evidence>
<feature type="active site" evidence="6">
    <location>
        <position position="372"/>
    </location>
</feature>
<keyword evidence="4" id="KW-0325">Glycoprotein</keyword>
<evidence type="ECO:0000256" key="3">
    <source>
        <dbReference type="ARBA" id="ARBA00022824"/>
    </source>
</evidence>
<dbReference type="InterPro" id="IPR022162">
    <property type="entry name" value="TRPC4AP"/>
</dbReference>
<evidence type="ECO:0000256" key="1">
    <source>
        <dbReference type="ARBA" id="ARBA00004240"/>
    </source>
</evidence>
<keyword evidence="8" id="KW-0326">Glycosidase</keyword>
<dbReference type="PANTHER" id="PTHR31743:SF1">
    <property type="entry name" value="SHORT TRANSIENT RECEPTOR POTENTIAL CHANNEL 4-ASSOCIATED PROTEIN"/>
    <property type="match status" value="1"/>
</dbReference>
<proteinExistence type="inferred from homology"/>
<keyword evidence="7" id="KW-0106">Calcium</keyword>
<keyword evidence="8" id="KW-0378">Hydrolase</keyword>
<comment type="similarity">
    <text evidence="2 8">Belongs to the glycosyl hydrolase 47 family.</text>
</comment>
<evidence type="ECO:0000256" key="2">
    <source>
        <dbReference type="ARBA" id="ARBA00007658"/>
    </source>
</evidence>
<dbReference type="EMBL" id="JAOTOJ010000003">
    <property type="protein sequence ID" value="KAK9404677.1"/>
    <property type="molecule type" value="Genomic_DNA"/>
</dbReference>
<comment type="caution">
    <text evidence="11">The sequence shown here is derived from an EMBL/GenBank/DDBJ whole genome shotgun (WGS) entry which is preliminary data.</text>
</comment>
<protein>
    <recommendedName>
        <fullName evidence="8">alpha-1,2-Mannosidase</fullName>
        <ecNumber evidence="8">3.2.1.-</ecNumber>
    </recommendedName>
</protein>
<feature type="active site" description="Proton donor" evidence="6">
    <location>
        <position position="117"/>
    </location>
</feature>
<dbReference type="GO" id="GO:0005509">
    <property type="term" value="F:calcium ion binding"/>
    <property type="evidence" value="ECO:0007669"/>
    <property type="project" value="InterPro"/>
</dbReference>